<protein>
    <submittedName>
        <fullName evidence="2">YiiD C-terminal domain-containing protein</fullName>
    </submittedName>
</protein>
<proteinExistence type="predicted"/>
<gene>
    <name evidence="2" type="ORF">JQX08_07635</name>
</gene>
<accession>A0ABS2IF84</accession>
<dbReference type="Proteomes" id="UP000717995">
    <property type="component" value="Unassembled WGS sequence"/>
</dbReference>
<organism evidence="2 3">
    <name type="scientific">Zestomonas insulae</name>
    <dbReference type="NCBI Taxonomy" id="2809017"/>
    <lineage>
        <taxon>Bacteria</taxon>
        <taxon>Pseudomonadati</taxon>
        <taxon>Pseudomonadota</taxon>
        <taxon>Gammaproteobacteria</taxon>
        <taxon>Pseudomonadales</taxon>
        <taxon>Pseudomonadaceae</taxon>
        <taxon>Zestomonas</taxon>
    </lineage>
</organism>
<dbReference type="InterPro" id="IPR029069">
    <property type="entry name" value="HotDog_dom_sf"/>
</dbReference>
<dbReference type="SUPFAM" id="SSF54637">
    <property type="entry name" value="Thioesterase/thiol ester dehydrase-isomerase"/>
    <property type="match status" value="1"/>
</dbReference>
<name>A0ABS2IF84_9GAMM</name>
<dbReference type="InterPro" id="IPR012660">
    <property type="entry name" value="YiiD_C"/>
</dbReference>
<feature type="domain" description="Thioesterase putative" evidence="1">
    <location>
        <begin position="13"/>
        <end position="151"/>
    </location>
</feature>
<dbReference type="Pfam" id="PF09500">
    <property type="entry name" value="YiiD_C"/>
    <property type="match status" value="1"/>
</dbReference>
<evidence type="ECO:0000259" key="1">
    <source>
        <dbReference type="Pfam" id="PF09500"/>
    </source>
</evidence>
<dbReference type="Gene3D" id="3.10.129.10">
    <property type="entry name" value="Hotdog Thioesterase"/>
    <property type="match status" value="1"/>
</dbReference>
<comment type="caution">
    <text evidence="2">The sequence shown here is derived from an EMBL/GenBank/DDBJ whole genome shotgun (WGS) entry which is preliminary data.</text>
</comment>
<dbReference type="EMBL" id="JAFEUP010000002">
    <property type="protein sequence ID" value="MBM7060577.1"/>
    <property type="molecule type" value="Genomic_DNA"/>
</dbReference>
<sequence length="155" mass="16995">MTEPTATDIARAEALTRYLHDNIPLTTAMAIRVVPSVLGELRLSAPHAPNRNPHNTVFGGSLATLAIAAGWTLLFDALQREGLDAALVIQHFDCNYRAPAAAEFYADTRLPEDWPAFLEQLRNRGRARLNLPVQLSCAEQPVLTAHARYVAILEG</sequence>
<dbReference type="NCBIfam" id="TIGR02447">
    <property type="entry name" value="yiiD_Cterm"/>
    <property type="match status" value="1"/>
</dbReference>
<evidence type="ECO:0000313" key="3">
    <source>
        <dbReference type="Proteomes" id="UP000717995"/>
    </source>
</evidence>
<keyword evidence="3" id="KW-1185">Reference proteome</keyword>
<reference evidence="2 3" key="1">
    <citation type="submission" date="2021-02" db="EMBL/GenBank/DDBJ databases">
        <authorList>
            <person name="Lee D.-H."/>
        </authorList>
    </citation>
    <scope>NUCLEOTIDE SEQUENCE [LARGE SCALE GENOMIC DNA]</scope>
    <source>
        <strain evidence="2 3">UL073</strain>
    </source>
</reference>
<evidence type="ECO:0000313" key="2">
    <source>
        <dbReference type="EMBL" id="MBM7060577.1"/>
    </source>
</evidence>